<name>X0W6H9_9ZZZZ</name>
<sequence length="96" mass="10215">TIFLTTEDNTSATDLTLATGVVDTWNTEEFFFDGDPTTPRVHAWHNGTYIGASTAGIEQTNALAITIAVLNGAAAGESVTGLHVDYVRAFQLLATR</sequence>
<accession>X0W6H9</accession>
<organism evidence="1">
    <name type="scientific">marine sediment metagenome</name>
    <dbReference type="NCBI Taxonomy" id="412755"/>
    <lineage>
        <taxon>unclassified sequences</taxon>
        <taxon>metagenomes</taxon>
        <taxon>ecological metagenomes</taxon>
    </lineage>
</organism>
<proteinExistence type="predicted"/>
<dbReference type="AlphaFoldDB" id="X0W6H9"/>
<feature type="non-terminal residue" evidence="1">
    <location>
        <position position="1"/>
    </location>
</feature>
<gene>
    <name evidence="1" type="ORF">S01H1_57411</name>
</gene>
<comment type="caution">
    <text evidence="1">The sequence shown here is derived from an EMBL/GenBank/DDBJ whole genome shotgun (WGS) entry which is preliminary data.</text>
</comment>
<evidence type="ECO:0000313" key="1">
    <source>
        <dbReference type="EMBL" id="GAG26175.1"/>
    </source>
</evidence>
<reference evidence="1" key="1">
    <citation type="journal article" date="2014" name="Front. Microbiol.">
        <title>High frequency of phylogenetically diverse reductive dehalogenase-homologous genes in deep subseafloor sedimentary metagenomes.</title>
        <authorList>
            <person name="Kawai M."/>
            <person name="Futagami T."/>
            <person name="Toyoda A."/>
            <person name="Takaki Y."/>
            <person name="Nishi S."/>
            <person name="Hori S."/>
            <person name="Arai W."/>
            <person name="Tsubouchi T."/>
            <person name="Morono Y."/>
            <person name="Uchiyama I."/>
            <person name="Ito T."/>
            <person name="Fujiyama A."/>
            <person name="Inagaki F."/>
            <person name="Takami H."/>
        </authorList>
    </citation>
    <scope>NUCLEOTIDE SEQUENCE</scope>
    <source>
        <strain evidence="1">Expedition CK06-06</strain>
    </source>
</reference>
<dbReference type="EMBL" id="BARS01037439">
    <property type="protein sequence ID" value="GAG26175.1"/>
    <property type="molecule type" value="Genomic_DNA"/>
</dbReference>
<protein>
    <submittedName>
        <fullName evidence="1">Uncharacterized protein</fullName>
    </submittedName>
</protein>